<evidence type="ECO:0000256" key="1">
    <source>
        <dbReference type="SAM" id="MobiDB-lite"/>
    </source>
</evidence>
<dbReference type="AlphaFoldDB" id="A0A8H6JPF0"/>
<dbReference type="EMBL" id="WIGO01000337">
    <property type="protein sequence ID" value="KAF6816441.1"/>
    <property type="molecule type" value="Genomic_DNA"/>
</dbReference>
<dbReference type="Proteomes" id="UP000654918">
    <property type="component" value="Unassembled WGS sequence"/>
</dbReference>
<comment type="caution">
    <text evidence="2">The sequence shown here is derived from an EMBL/GenBank/DDBJ whole genome shotgun (WGS) entry which is preliminary data.</text>
</comment>
<evidence type="ECO:0000313" key="2">
    <source>
        <dbReference type="EMBL" id="KAF6816441.1"/>
    </source>
</evidence>
<feature type="region of interest" description="Disordered" evidence="1">
    <location>
        <begin position="258"/>
        <end position="318"/>
    </location>
</feature>
<organism evidence="2 3">
    <name type="scientific">Colletotrichum plurivorum</name>
    <dbReference type="NCBI Taxonomy" id="2175906"/>
    <lineage>
        <taxon>Eukaryota</taxon>
        <taxon>Fungi</taxon>
        <taxon>Dikarya</taxon>
        <taxon>Ascomycota</taxon>
        <taxon>Pezizomycotina</taxon>
        <taxon>Sordariomycetes</taxon>
        <taxon>Hypocreomycetidae</taxon>
        <taxon>Glomerellales</taxon>
        <taxon>Glomerellaceae</taxon>
        <taxon>Colletotrichum</taxon>
        <taxon>Colletotrichum orchidearum species complex</taxon>
    </lineage>
</organism>
<protein>
    <submittedName>
        <fullName evidence="2">Uncharacterized protein</fullName>
    </submittedName>
</protein>
<gene>
    <name evidence="2" type="ORF">CPLU01_13868</name>
</gene>
<name>A0A8H6JPF0_9PEZI</name>
<reference evidence="2" key="1">
    <citation type="journal article" date="2020" name="Phytopathology">
        <title>Genome Sequence Resources of Colletotrichum truncatum, C. plurivorum, C. musicola, and C. sojae: Four Species Pathogenic to Soybean (Glycine max).</title>
        <authorList>
            <person name="Rogerio F."/>
            <person name="Boufleur T.R."/>
            <person name="Ciampi-Guillardi M."/>
            <person name="Sukno S.A."/>
            <person name="Thon M.R."/>
            <person name="Massola Junior N.S."/>
            <person name="Baroncelli R."/>
        </authorList>
    </citation>
    <scope>NUCLEOTIDE SEQUENCE</scope>
    <source>
        <strain evidence="2">LFN00145</strain>
    </source>
</reference>
<evidence type="ECO:0000313" key="3">
    <source>
        <dbReference type="Proteomes" id="UP000654918"/>
    </source>
</evidence>
<accession>A0A8H6JPF0</accession>
<keyword evidence="3" id="KW-1185">Reference proteome</keyword>
<proteinExistence type="predicted"/>
<feature type="compositionally biased region" description="Basic and acidic residues" evidence="1">
    <location>
        <begin position="259"/>
        <end position="272"/>
    </location>
</feature>
<sequence>MCVDPNTGAPVHRVVLPGKIGAHALRALIGDFSCHVHYTPVNHGGRMDATMITGVDGTMLEALKTSVSGLFAPGLMMTKMVVEAKVPTHDGVQSRLFVAYTWVFDLRDQEVMSLLRMVDNKPALDPPQDWMQPAMRNCPEARRLLQSNHWMFWMRVYLVVGKTLPPPPDELVQIAQPEPMKQANLPTPQDNLPMGQTNFPMGQTAFPMEQAMLPTGPAYRPEAQTAIEAAAVAAKANRQAPRLREHRAAILLLKRRDRRAADRKGKGVDRRIHPGLHPGLLPQGPEASPAAGSGLRHMVGQGLGPATEANVSDHLSGSLHPDTMLRENANADAFLVDPSIDLYRSDAWKDFVAAGQRMALAKP</sequence>
<feature type="compositionally biased region" description="Low complexity" evidence="1">
    <location>
        <begin position="275"/>
        <end position="285"/>
    </location>
</feature>